<protein>
    <submittedName>
        <fullName evidence="3">Uncharacterized protein</fullName>
    </submittedName>
</protein>
<dbReference type="PANTHER" id="PTHR37534:SF51">
    <property type="entry name" value="ACRIFLAVINE SENSITIVITY CONTROL PROTEIN ACR-2"/>
    <property type="match status" value="1"/>
</dbReference>
<dbReference type="GO" id="GO:0005634">
    <property type="term" value="C:nucleus"/>
    <property type="evidence" value="ECO:0007669"/>
    <property type="project" value="UniProtKB-SubCell"/>
</dbReference>
<sequence length="248" mass="27561">MGKRSGESWQIGDRCIRQNQADLRKRYHLNSTGIVGFYRVYTPATIRQFGAEIFSFTTSFVDRPACGRSGLSIEEIYGLLDLVLYDIPNRNPFRQLIAIAYKQPILMETIVANSALHMSNTYQRLPQSSVMSAMIVSTQRSTSLRRSLLTERCGPDLPEIIHDALMAKQQALGMLQSALEDMATVNVDLILAVVLLLISCELIDSGQGNWMFHISGARVIIEKLIATAMATETAWSPLCSSLISNCLV</sequence>
<comment type="subcellular location">
    <subcellularLocation>
        <location evidence="1">Nucleus</location>
    </subcellularLocation>
</comment>
<dbReference type="AlphaFoldDB" id="A0AAI9YJ40"/>
<evidence type="ECO:0000313" key="4">
    <source>
        <dbReference type="Proteomes" id="UP001240678"/>
    </source>
</evidence>
<dbReference type="GO" id="GO:0003700">
    <property type="term" value="F:DNA-binding transcription factor activity"/>
    <property type="evidence" value="ECO:0007669"/>
    <property type="project" value="TreeGrafter"/>
</dbReference>
<keyword evidence="2" id="KW-0539">Nucleus</keyword>
<evidence type="ECO:0000256" key="1">
    <source>
        <dbReference type="ARBA" id="ARBA00004123"/>
    </source>
</evidence>
<keyword evidence="4" id="KW-1185">Reference proteome</keyword>
<dbReference type="EMBL" id="MOOE01000020">
    <property type="protein sequence ID" value="KAK1513235.1"/>
    <property type="molecule type" value="Genomic_DNA"/>
</dbReference>
<accession>A0AAI9YJ40</accession>
<dbReference type="InterPro" id="IPR021858">
    <property type="entry name" value="Fun_TF"/>
</dbReference>
<dbReference type="Pfam" id="PF11951">
    <property type="entry name" value="Fungal_trans_2"/>
    <property type="match status" value="1"/>
</dbReference>
<evidence type="ECO:0000256" key="2">
    <source>
        <dbReference type="ARBA" id="ARBA00023242"/>
    </source>
</evidence>
<gene>
    <name evidence="3" type="ORF">CCOS01_14177</name>
</gene>
<dbReference type="RefSeq" id="XP_060306806.1">
    <property type="nucleotide sequence ID" value="XM_060462321.1"/>
</dbReference>
<dbReference type="PANTHER" id="PTHR37534">
    <property type="entry name" value="TRANSCRIPTIONAL ACTIVATOR PROTEIN UGA3"/>
    <property type="match status" value="1"/>
</dbReference>
<dbReference type="GeneID" id="85345868"/>
<evidence type="ECO:0000313" key="3">
    <source>
        <dbReference type="EMBL" id="KAK1513235.1"/>
    </source>
</evidence>
<proteinExistence type="predicted"/>
<dbReference type="Proteomes" id="UP001240678">
    <property type="component" value="Unassembled WGS sequence"/>
</dbReference>
<reference evidence="3 4" key="1">
    <citation type="submission" date="2016-10" db="EMBL/GenBank/DDBJ databases">
        <title>The genome sequence of Colletotrichum fioriniae PJ7.</title>
        <authorList>
            <person name="Baroncelli R."/>
        </authorList>
    </citation>
    <scope>NUCLEOTIDE SEQUENCE [LARGE SCALE GENOMIC DNA]</scope>
    <source>
        <strain evidence="3 4">IMI 309622</strain>
    </source>
</reference>
<organism evidence="3 4">
    <name type="scientific">Colletotrichum costaricense</name>
    <dbReference type="NCBI Taxonomy" id="1209916"/>
    <lineage>
        <taxon>Eukaryota</taxon>
        <taxon>Fungi</taxon>
        <taxon>Dikarya</taxon>
        <taxon>Ascomycota</taxon>
        <taxon>Pezizomycotina</taxon>
        <taxon>Sordariomycetes</taxon>
        <taxon>Hypocreomycetidae</taxon>
        <taxon>Glomerellales</taxon>
        <taxon>Glomerellaceae</taxon>
        <taxon>Colletotrichum</taxon>
        <taxon>Colletotrichum acutatum species complex</taxon>
    </lineage>
</organism>
<name>A0AAI9YJ40_9PEZI</name>
<dbReference type="GO" id="GO:0045944">
    <property type="term" value="P:positive regulation of transcription by RNA polymerase II"/>
    <property type="evidence" value="ECO:0007669"/>
    <property type="project" value="TreeGrafter"/>
</dbReference>
<dbReference type="GO" id="GO:0000976">
    <property type="term" value="F:transcription cis-regulatory region binding"/>
    <property type="evidence" value="ECO:0007669"/>
    <property type="project" value="TreeGrafter"/>
</dbReference>
<comment type="caution">
    <text evidence="3">The sequence shown here is derived from an EMBL/GenBank/DDBJ whole genome shotgun (WGS) entry which is preliminary data.</text>
</comment>